<evidence type="ECO:0000259" key="3">
    <source>
        <dbReference type="Pfam" id="PF03407"/>
    </source>
</evidence>
<keyword evidence="6" id="KW-1185">Reference proteome</keyword>
<sequence>MMNPGSGSCGRIALEDLNESERYQAHQHHNKAHHLPFEVILLLLIFFVVSLSSLVLYNWAYYIRISPNSLGHLRSPNEASPGTFPDTSHTNLYSVEGEENDLENVLKKAAFIDSTVIITTLNAAWTSPNSVFDLFLDSFRIGNETRHLLNHLVVVALDQTAYSHCMEVHSYCYALRTNGVNFTGEAHYMSSKYLKMMWARIDFLRHVLEKGYNFVFTDADIMWLRNPFSHFHTDSEFQIACDHFNSNLSDLKNIPNGGFNYVKSSRRTVQFYKFWYTSKELYPGNHDQDVLNRIKFHPFIAELGLQITFLPTTFYSGFCELSDDLDHVITVHANCCIGLENKIHDLRLVLDVWREYISDVKRRVSRPLSWGLLPQLCGNVGRKISAATRV</sequence>
<dbReference type="AlphaFoldDB" id="A0AAV0DMY0"/>
<keyword evidence="2" id="KW-1133">Transmembrane helix</keyword>
<dbReference type="EMBL" id="CAMAPF010000112">
    <property type="protein sequence ID" value="CAH9101642.1"/>
    <property type="molecule type" value="Genomic_DNA"/>
</dbReference>
<keyword evidence="2" id="KW-0808">Transferase</keyword>
<comment type="subcellular location">
    <subcellularLocation>
        <location evidence="2">Golgi apparatus membrane</location>
        <topology evidence="2">Single-pass type II membrane protein</topology>
    </subcellularLocation>
</comment>
<evidence type="ECO:0000313" key="6">
    <source>
        <dbReference type="Proteomes" id="UP001152523"/>
    </source>
</evidence>
<keyword evidence="2" id="KW-0812">Transmembrane</keyword>
<dbReference type="SUPFAM" id="SSF53448">
    <property type="entry name" value="Nucleotide-diphospho-sugar transferases"/>
    <property type="match status" value="1"/>
</dbReference>
<dbReference type="Pfam" id="PF03407">
    <property type="entry name" value="Nucleotid_trans"/>
    <property type="match status" value="1"/>
</dbReference>
<evidence type="ECO:0000256" key="2">
    <source>
        <dbReference type="RuleBase" id="RU363055"/>
    </source>
</evidence>
<keyword evidence="2" id="KW-0961">Cell wall biogenesis/degradation</keyword>
<dbReference type="GO" id="GO:0000139">
    <property type="term" value="C:Golgi membrane"/>
    <property type="evidence" value="ECO:0007669"/>
    <property type="project" value="UniProtKB-SubCell"/>
</dbReference>
<accession>A0AAV0DMY0</accession>
<feature type="transmembrane region" description="Helical" evidence="2">
    <location>
        <begin position="39"/>
        <end position="60"/>
    </location>
</feature>
<dbReference type="EMBL" id="CAMAPF010000953">
    <property type="protein sequence ID" value="CAH9128819.1"/>
    <property type="molecule type" value="Genomic_DNA"/>
</dbReference>
<gene>
    <name evidence="4" type="ORF">CEPIT_LOCUS15696</name>
    <name evidence="5" type="ORF">CEPIT_LOCUS29370</name>
</gene>
<keyword evidence="2" id="KW-0328">Glycosyltransferase</keyword>
<reference evidence="4" key="1">
    <citation type="submission" date="2022-07" db="EMBL/GenBank/DDBJ databases">
        <authorList>
            <person name="Macas J."/>
            <person name="Novak P."/>
            <person name="Neumann P."/>
        </authorList>
    </citation>
    <scope>NUCLEOTIDE SEQUENCE</scope>
</reference>
<evidence type="ECO:0000256" key="1">
    <source>
        <dbReference type="ARBA" id="ARBA00007033"/>
    </source>
</evidence>
<comment type="caution">
    <text evidence="4">The sequence shown here is derived from an EMBL/GenBank/DDBJ whole genome shotgun (WGS) entry which is preliminary data.</text>
</comment>
<dbReference type="InterPro" id="IPR044821">
    <property type="entry name" value="At1g28695/At4g15970-like"/>
</dbReference>
<keyword evidence="2" id="KW-0472">Membrane</keyword>
<organism evidence="4 6">
    <name type="scientific">Cuscuta epithymum</name>
    <dbReference type="NCBI Taxonomy" id="186058"/>
    <lineage>
        <taxon>Eukaryota</taxon>
        <taxon>Viridiplantae</taxon>
        <taxon>Streptophyta</taxon>
        <taxon>Embryophyta</taxon>
        <taxon>Tracheophyta</taxon>
        <taxon>Spermatophyta</taxon>
        <taxon>Magnoliopsida</taxon>
        <taxon>eudicotyledons</taxon>
        <taxon>Gunneridae</taxon>
        <taxon>Pentapetalae</taxon>
        <taxon>asterids</taxon>
        <taxon>lamiids</taxon>
        <taxon>Solanales</taxon>
        <taxon>Convolvulaceae</taxon>
        <taxon>Cuscuteae</taxon>
        <taxon>Cuscuta</taxon>
        <taxon>Cuscuta subgen. Cuscuta</taxon>
    </lineage>
</organism>
<dbReference type="Proteomes" id="UP001152523">
    <property type="component" value="Unassembled WGS sequence"/>
</dbReference>
<proteinExistence type="inferred from homology"/>
<protein>
    <recommendedName>
        <fullName evidence="2">Glycosyltransferase</fullName>
        <ecNumber evidence="2">2.4.2.-</ecNumber>
    </recommendedName>
</protein>
<dbReference type="GO" id="GO:0071555">
    <property type="term" value="P:cell wall organization"/>
    <property type="evidence" value="ECO:0007669"/>
    <property type="project" value="UniProtKB-KW"/>
</dbReference>
<keyword evidence="2" id="KW-0735">Signal-anchor</keyword>
<dbReference type="PANTHER" id="PTHR46038">
    <property type="entry name" value="EXPRESSED PROTEIN-RELATED"/>
    <property type="match status" value="1"/>
</dbReference>
<evidence type="ECO:0000313" key="5">
    <source>
        <dbReference type="EMBL" id="CAH9128819.1"/>
    </source>
</evidence>
<dbReference type="GO" id="GO:0016757">
    <property type="term" value="F:glycosyltransferase activity"/>
    <property type="evidence" value="ECO:0007669"/>
    <property type="project" value="UniProtKB-KW"/>
</dbReference>
<comment type="similarity">
    <text evidence="1 2">Belongs to the glycosyltransferase 77 family.</text>
</comment>
<dbReference type="EC" id="2.4.2.-" evidence="2"/>
<feature type="domain" description="Nucleotide-diphospho-sugar transferase" evidence="3">
    <location>
        <begin position="147"/>
        <end position="346"/>
    </location>
</feature>
<dbReference type="InterPro" id="IPR005069">
    <property type="entry name" value="Nucl-diP-sugar_transferase"/>
</dbReference>
<evidence type="ECO:0000313" key="4">
    <source>
        <dbReference type="EMBL" id="CAH9101642.1"/>
    </source>
</evidence>
<name>A0AAV0DMY0_9ASTE</name>
<dbReference type="PANTHER" id="PTHR46038:SF58">
    <property type="entry name" value="GLYCOSYLTRANSFERASE"/>
    <property type="match status" value="1"/>
</dbReference>
<dbReference type="InterPro" id="IPR029044">
    <property type="entry name" value="Nucleotide-diphossugar_trans"/>
</dbReference>
<keyword evidence="2" id="KW-0333">Golgi apparatus</keyword>